<name>A0A1H4AQE4_9ACTO</name>
<dbReference type="GO" id="GO:0043138">
    <property type="term" value="F:3'-5' DNA helicase activity"/>
    <property type="evidence" value="ECO:0007669"/>
    <property type="project" value="TreeGrafter"/>
</dbReference>
<proteinExistence type="predicted"/>
<dbReference type="Proteomes" id="UP000199288">
    <property type="component" value="Unassembled WGS sequence"/>
</dbReference>
<dbReference type="GO" id="GO:0006310">
    <property type="term" value="P:DNA recombination"/>
    <property type="evidence" value="ECO:0007669"/>
    <property type="project" value="TreeGrafter"/>
</dbReference>
<keyword evidence="2" id="KW-0067">ATP-binding</keyword>
<evidence type="ECO:0000256" key="1">
    <source>
        <dbReference type="ARBA" id="ARBA00022741"/>
    </source>
</evidence>
<feature type="region of interest" description="Disordered" evidence="4">
    <location>
        <begin position="129"/>
        <end position="152"/>
    </location>
</feature>
<dbReference type="RefSeq" id="WP_092564430.1">
    <property type="nucleotide sequence ID" value="NZ_FNQV01000008.1"/>
</dbReference>
<evidence type="ECO:0000259" key="5">
    <source>
        <dbReference type="Pfam" id="PF17764"/>
    </source>
</evidence>
<dbReference type="OrthoDB" id="3177118at2"/>
<dbReference type="GO" id="GO:0005524">
    <property type="term" value="F:ATP binding"/>
    <property type="evidence" value="ECO:0007669"/>
    <property type="project" value="UniProtKB-KW"/>
</dbReference>
<dbReference type="AlphaFoldDB" id="A0A1H4AQE4"/>
<dbReference type="Pfam" id="PF17764">
    <property type="entry name" value="PriA_3primeBD"/>
    <property type="match status" value="1"/>
</dbReference>
<evidence type="ECO:0000256" key="2">
    <source>
        <dbReference type="ARBA" id="ARBA00022840"/>
    </source>
</evidence>
<evidence type="ECO:0000256" key="4">
    <source>
        <dbReference type="SAM" id="MobiDB-lite"/>
    </source>
</evidence>
<dbReference type="InterPro" id="IPR041222">
    <property type="entry name" value="PriA_3primeBD"/>
</dbReference>
<keyword evidence="7" id="KW-1185">Reference proteome</keyword>
<evidence type="ECO:0000256" key="3">
    <source>
        <dbReference type="ARBA" id="ARBA00023125"/>
    </source>
</evidence>
<organism evidence="6 7">
    <name type="scientific">Bowdeniella nasicola</name>
    <dbReference type="NCBI Taxonomy" id="208480"/>
    <lineage>
        <taxon>Bacteria</taxon>
        <taxon>Bacillati</taxon>
        <taxon>Actinomycetota</taxon>
        <taxon>Actinomycetes</taxon>
        <taxon>Actinomycetales</taxon>
        <taxon>Actinomycetaceae</taxon>
        <taxon>Bowdeniella</taxon>
    </lineage>
</organism>
<dbReference type="GO" id="GO:0006302">
    <property type="term" value="P:double-strand break repair"/>
    <property type="evidence" value="ECO:0007669"/>
    <property type="project" value="TreeGrafter"/>
</dbReference>
<gene>
    <name evidence="6" type="ORF">SAMN02910418_01472</name>
</gene>
<dbReference type="PANTHER" id="PTHR30580:SF0">
    <property type="entry name" value="PRIMOSOMAL PROTEIN N"/>
    <property type="match status" value="1"/>
</dbReference>
<dbReference type="GO" id="GO:0006270">
    <property type="term" value="P:DNA replication initiation"/>
    <property type="evidence" value="ECO:0007669"/>
    <property type="project" value="TreeGrafter"/>
</dbReference>
<protein>
    <submittedName>
        <fullName evidence="6">Replication restart DNA helicase PriA</fullName>
    </submittedName>
</protein>
<evidence type="ECO:0000313" key="7">
    <source>
        <dbReference type="Proteomes" id="UP000199288"/>
    </source>
</evidence>
<accession>A0A1H4AQE4</accession>
<feature type="compositionally biased region" description="Basic and acidic residues" evidence="4">
    <location>
        <begin position="129"/>
        <end position="138"/>
    </location>
</feature>
<sequence length="655" mass="69530">MSTQPEIPGLALPERERHRGPVAVVRLDLPAAHLDQEFDYALPEKLLADAAPGVRITARFGPSDRPGFITRITDGSDHEGELRNLRSVVSDLPVLTPEVAAAVGEVAKHYAGTYYDVLRLAIPARHARTENQVRERATQRAIPSPPRPPNPAALHAYPGGDQLISKLASGASPTIAWQALPGVVGSTPQWLVDALELVLATLTSGRRVLIIVPAARDITRVLAVLAEAGVTAIGYGSSQKPAARYRAFLLALLGQVDVVVGTRSAAWAPLPDLGLTIVFDEADPLLRERHAPRPQVWRIALARAGATVFASLGRSVQTQLLVQRGQAESLTPSRDALRSHGARVVMGDASDGPARRLSSVAFSVAREALQRGPVLVLVPRAGYVNMVRCARCGEEVRCPECASPVTMQRGARLRCTWAGHITHQFSCPECSSTHVRAAAIGSERTADELGRAFPGVLIRVSGARTGIIENVDSRPAIVVATPGAEPIAPDGYEAGIVIDASVLTARTELSGTAHATTQLANAWSLIKPGPQGGRFVLTGEPDEAVAQALTRSDFPNFADRLLAERAELHLPPVATVADLTGPRGTLADIPATFSDTAPGVEILGPTALNETTDRVLIRVPHAGARALRARVAALIRKRSTRSEPPVSATMDPLDL</sequence>
<dbReference type="SUPFAM" id="SSF52540">
    <property type="entry name" value="P-loop containing nucleoside triphosphate hydrolases"/>
    <property type="match status" value="1"/>
</dbReference>
<dbReference type="InterPro" id="IPR027417">
    <property type="entry name" value="P-loop_NTPase"/>
</dbReference>
<feature type="domain" description="Primosomal protein N' 3' DNA-binding" evidence="5">
    <location>
        <begin position="26"/>
        <end position="123"/>
    </location>
</feature>
<dbReference type="PANTHER" id="PTHR30580">
    <property type="entry name" value="PRIMOSOMAL PROTEIN N"/>
    <property type="match status" value="1"/>
</dbReference>
<evidence type="ECO:0000313" key="6">
    <source>
        <dbReference type="EMBL" id="SEA38155.1"/>
    </source>
</evidence>
<keyword evidence="6" id="KW-0378">Hydrolase</keyword>
<keyword evidence="1" id="KW-0547">Nucleotide-binding</keyword>
<keyword evidence="6" id="KW-0347">Helicase</keyword>
<keyword evidence="3" id="KW-0238">DNA-binding</keyword>
<dbReference type="EMBL" id="FNQV01000008">
    <property type="protein sequence ID" value="SEA38155.1"/>
    <property type="molecule type" value="Genomic_DNA"/>
</dbReference>
<dbReference type="Gene3D" id="3.40.1440.60">
    <property type="entry name" value="PriA, 3(prime) DNA-binding domain"/>
    <property type="match status" value="1"/>
</dbReference>
<dbReference type="InterPro" id="IPR042115">
    <property type="entry name" value="PriA_3primeBD_sf"/>
</dbReference>
<dbReference type="GO" id="GO:0003677">
    <property type="term" value="F:DNA binding"/>
    <property type="evidence" value="ECO:0007669"/>
    <property type="project" value="UniProtKB-KW"/>
</dbReference>
<reference evidence="7" key="1">
    <citation type="submission" date="2016-10" db="EMBL/GenBank/DDBJ databases">
        <authorList>
            <person name="Varghese N."/>
            <person name="Submissions S."/>
        </authorList>
    </citation>
    <scope>NUCLEOTIDE SEQUENCE [LARGE SCALE GENOMIC DNA]</scope>
    <source>
        <strain evidence="7">KPR-1</strain>
    </source>
</reference>
<dbReference type="Gene3D" id="3.40.50.300">
    <property type="entry name" value="P-loop containing nucleotide triphosphate hydrolases"/>
    <property type="match status" value="1"/>
</dbReference>